<sequence>MDGILTLFFLWGIWIIATFIIDKQEVLRRPIALIVLLIIIVFPYAIPVFSITISGAVLLLLFINYYIASKLPILKRIYMILAVIALMVGYSGFQLFELYDPIWIFFDRKIILSFIFLSLSYFIYPSSLKWRFVFICLGTIHGEILFAVILSRWSMPYLIGSAAFFDIICLTFICLLSIHSVVKLVDLATLNNKRKIQQ</sequence>
<dbReference type="STRING" id="1348624.GCA_001591545_01001"/>
<feature type="transmembrane region" description="Helical" evidence="1">
    <location>
        <begin position="6"/>
        <end position="22"/>
    </location>
</feature>
<gene>
    <name evidence="2" type="ORF">NCTC4824_01931</name>
</gene>
<protein>
    <submittedName>
        <fullName evidence="2">Membrane protein</fullName>
    </submittedName>
</protein>
<organism evidence="2 3">
    <name type="scientific">Lederbergia lenta</name>
    <name type="common">Bacillus lentus</name>
    <dbReference type="NCBI Taxonomy" id="1467"/>
    <lineage>
        <taxon>Bacteria</taxon>
        <taxon>Bacillati</taxon>
        <taxon>Bacillota</taxon>
        <taxon>Bacilli</taxon>
        <taxon>Bacillales</taxon>
        <taxon>Bacillaceae</taxon>
        <taxon>Lederbergia</taxon>
    </lineage>
</organism>
<dbReference type="RefSeq" id="WP_066137772.1">
    <property type="nucleotide sequence ID" value="NZ_CBCSGM010000001.1"/>
</dbReference>
<dbReference type="Pfam" id="PF24124">
    <property type="entry name" value="YphA"/>
    <property type="match status" value="1"/>
</dbReference>
<keyword evidence="1" id="KW-1133">Transmembrane helix</keyword>
<feature type="transmembrane region" description="Helical" evidence="1">
    <location>
        <begin position="34"/>
        <end position="67"/>
    </location>
</feature>
<feature type="transmembrane region" description="Helical" evidence="1">
    <location>
        <begin position="73"/>
        <end position="93"/>
    </location>
</feature>
<reference evidence="2 3" key="1">
    <citation type="submission" date="2018-06" db="EMBL/GenBank/DDBJ databases">
        <authorList>
            <consortium name="Pathogen Informatics"/>
            <person name="Doyle S."/>
        </authorList>
    </citation>
    <scope>NUCLEOTIDE SEQUENCE [LARGE SCALE GENOMIC DNA]</scope>
    <source>
        <strain evidence="2 3">NCTC4824</strain>
    </source>
</reference>
<keyword evidence="1" id="KW-0812">Transmembrane</keyword>
<evidence type="ECO:0000313" key="2">
    <source>
        <dbReference type="EMBL" id="SQI56530.1"/>
    </source>
</evidence>
<proteinExistence type="predicted"/>
<dbReference type="AlphaFoldDB" id="A0A2X4WG04"/>
<feature type="transmembrane region" description="Helical" evidence="1">
    <location>
        <begin position="105"/>
        <end position="124"/>
    </location>
</feature>
<dbReference type="Proteomes" id="UP000249134">
    <property type="component" value="Chromosome 1"/>
</dbReference>
<dbReference type="EMBL" id="LS483476">
    <property type="protein sequence ID" value="SQI56530.1"/>
    <property type="molecule type" value="Genomic_DNA"/>
</dbReference>
<evidence type="ECO:0000256" key="1">
    <source>
        <dbReference type="SAM" id="Phobius"/>
    </source>
</evidence>
<dbReference type="PIRSF" id="PIRSF036710">
    <property type="entry name" value="YphA_Bacsu"/>
    <property type="match status" value="1"/>
</dbReference>
<dbReference type="KEGG" id="blen:NCTC4824_01931"/>
<keyword evidence="1" id="KW-0472">Membrane</keyword>
<evidence type="ECO:0000313" key="3">
    <source>
        <dbReference type="Proteomes" id="UP000249134"/>
    </source>
</evidence>
<feature type="transmembrane region" description="Helical" evidence="1">
    <location>
        <begin position="130"/>
        <end position="150"/>
    </location>
</feature>
<dbReference type="InterPro" id="IPR014617">
    <property type="entry name" value="YphA_Bacsu"/>
</dbReference>
<keyword evidence="3" id="KW-1185">Reference proteome</keyword>
<feature type="transmembrane region" description="Helical" evidence="1">
    <location>
        <begin position="157"/>
        <end position="182"/>
    </location>
</feature>
<name>A0A2X4WG04_LEDLE</name>
<accession>A0A2X4WG04</accession>